<name>A0ABT8KNZ4_9BACT</name>
<evidence type="ECO:0000259" key="3">
    <source>
        <dbReference type="Pfam" id="PF00890"/>
    </source>
</evidence>
<evidence type="ECO:0000256" key="1">
    <source>
        <dbReference type="ARBA" id="ARBA00022630"/>
    </source>
</evidence>
<keyword evidence="5" id="KW-1185">Reference proteome</keyword>
<proteinExistence type="predicted"/>
<dbReference type="InterPro" id="IPR050407">
    <property type="entry name" value="Geranylgeranyl_reductase"/>
</dbReference>
<reference evidence="4" key="1">
    <citation type="submission" date="2023-06" db="EMBL/GenBank/DDBJ databases">
        <title>Genomic of Parafulvivirga corallium.</title>
        <authorList>
            <person name="Wang G."/>
        </authorList>
    </citation>
    <scope>NUCLEOTIDE SEQUENCE</scope>
    <source>
        <strain evidence="4">BMA10</strain>
    </source>
</reference>
<dbReference type="Pfam" id="PF00890">
    <property type="entry name" value="FAD_binding_2"/>
    <property type="match status" value="1"/>
</dbReference>
<keyword evidence="2 4" id="KW-0560">Oxidoreductase</keyword>
<dbReference type="Gene3D" id="3.50.50.60">
    <property type="entry name" value="FAD/NAD(P)-binding domain"/>
    <property type="match status" value="1"/>
</dbReference>
<dbReference type="PRINTS" id="PR00420">
    <property type="entry name" value="RNGMNOXGNASE"/>
</dbReference>
<dbReference type="EMBL" id="JAUJEA010000003">
    <property type="protein sequence ID" value="MDN5201752.1"/>
    <property type="molecule type" value="Genomic_DNA"/>
</dbReference>
<dbReference type="RefSeq" id="WP_346751781.1">
    <property type="nucleotide sequence ID" value="NZ_JAUJEA010000003.1"/>
</dbReference>
<dbReference type="SUPFAM" id="SSF51905">
    <property type="entry name" value="FAD/NAD(P)-binding domain"/>
    <property type="match status" value="1"/>
</dbReference>
<dbReference type="InterPro" id="IPR003953">
    <property type="entry name" value="FAD-dep_OxRdtase_2_FAD-bd"/>
</dbReference>
<dbReference type="GO" id="GO:0016491">
    <property type="term" value="F:oxidoreductase activity"/>
    <property type="evidence" value="ECO:0007669"/>
    <property type="project" value="UniProtKB-KW"/>
</dbReference>
<organism evidence="4 5">
    <name type="scientific">Splendidivirga corallicola</name>
    <dbReference type="NCBI Taxonomy" id="3051826"/>
    <lineage>
        <taxon>Bacteria</taxon>
        <taxon>Pseudomonadati</taxon>
        <taxon>Bacteroidota</taxon>
        <taxon>Cytophagia</taxon>
        <taxon>Cytophagales</taxon>
        <taxon>Splendidivirgaceae</taxon>
        <taxon>Splendidivirga</taxon>
    </lineage>
</organism>
<dbReference type="EC" id="1.-.-.-" evidence="4"/>
<feature type="domain" description="FAD-dependent oxidoreductase 2 FAD-binding" evidence="3">
    <location>
        <begin position="3"/>
        <end position="34"/>
    </location>
</feature>
<evidence type="ECO:0000256" key="2">
    <source>
        <dbReference type="ARBA" id="ARBA00023002"/>
    </source>
</evidence>
<dbReference type="Proteomes" id="UP001172082">
    <property type="component" value="Unassembled WGS sequence"/>
</dbReference>
<evidence type="ECO:0000313" key="4">
    <source>
        <dbReference type="EMBL" id="MDN5201752.1"/>
    </source>
</evidence>
<accession>A0ABT8KNZ4</accession>
<keyword evidence="1" id="KW-0285">Flavoprotein</keyword>
<gene>
    <name evidence="4" type="ORF">QQ008_10275</name>
</gene>
<evidence type="ECO:0000313" key="5">
    <source>
        <dbReference type="Proteomes" id="UP001172082"/>
    </source>
</evidence>
<dbReference type="PANTHER" id="PTHR42685:SF22">
    <property type="entry name" value="CONDITIONED MEDIUM FACTOR RECEPTOR 1"/>
    <property type="match status" value="1"/>
</dbReference>
<protein>
    <submittedName>
        <fullName evidence="4">NAD(P)/FAD-dependent oxidoreductase</fullName>
        <ecNumber evidence="4">1.-.-.-</ecNumber>
    </submittedName>
</protein>
<dbReference type="PANTHER" id="PTHR42685">
    <property type="entry name" value="GERANYLGERANYL DIPHOSPHATE REDUCTASE"/>
    <property type="match status" value="1"/>
</dbReference>
<dbReference type="InterPro" id="IPR036188">
    <property type="entry name" value="FAD/NAD-bd_sf"/>
</dbReference>
<sequence length="371" mass="42509">MKDVIIIGGGLAGLFNAIQLARADLDVLVIEKKAYPFHRVCGEYISNEVVPFLKELEVYPVEFQPPQIDRFMLSSPKGNILETELDLGGFGISRFSYDHYLYNEAKSSGAIFRLNSQVKDINYIGNCFDVILSDGEALKTKLVVGAFGKRSILDKSLRRSFIEKRSPYIAVKYHIKTDFPSNKIALHNFSGGYCGLSKVENETYNLCYLSNRSNLKKYGKIEALEEEVLFKNPFLKSIFKDSDFLFTRPEVINEISFEKKKTVEDHILMSGDSAGLITPLCGNGMAMAIHSTKILSEYIIQFFNHHNFTRTELENAYSGQWRRLFSRRLWVGRKTQKLFGHNFSSEMSVRILRNFEWITKLIVRNTHGDPF</sequence>
<comment type="caution">
    <text evidence="4">The sequence shown here is derived from an EMBL/GenBank/DDBJ whole genome shotgun (WGS) entry which is preliminary data.</text>
</comment>